<evidence type="ECO:0000313" key="2">
    <source>
        <dbReference type="Proteomes" id="UP000670092"/>
    </source>
</evidence>
<comment type="caution">
    <text evidence="1">The sequence shown here is derived from an EMBL/GenBank/DDBJ whole genome shotgun (WGS) entry which is preliminary data.</text>
</comment>
<dbReference type="VEuPathDB" id="FungiDB:I7I52_07968"/>
<dbReference type="AlphaFoldDB" id="A0A8H7YGQ9"/>
<evidence type="ECO:0000313" key="1">
    <source>
        <dbReference type="EMBL" id="KAG5290831.1"/>
    </source>
</evidence>
<proteinExistence type="predicted"/>
<dbReference type="EMBL" id="JAEVHI010000005">
    <property type="protein sequence ID" value="KAG5290831.1"/>
    <property type="molecule type" value="Genomic_DNA"/>
</dbReference>
<protein>
    <submittedName>
        <fullName evidence="1">Uncharacterized protein</fullName>
    </submittedName>
</protein>
<organism evidence="1 2">
    <name type="scientific">Ajellomyces capsulatus</name>
    <name type="common">Darling's disease fungus</name>
    <name type="synonym">Histoplasma capsulatum</name>
    <dbReference type="NCBI Taxonomy" id="5037"/>
    <lineage>
        <taxon>Eukaryota</taxon>
        <taxon>Fungi</taxon>
        <taxon>Dikarya</taxon>
        <taxon>Ascomycota</taxon>
        <taxon>Pezizomycotina</taxon>
        <taxon>Eurotiomycetes</taxon>
        <taxon>Eurotiomycetidae</taxon>
        <taxon>Onygenales</taxon>
        <taxon>Ajellomycetaceae</taxon>
        <taxon>Histoplasma</taxon>
    </lineage>
</organism>
<sequence>MQASCDAMHLLRFPKPKPLFVVLCNGSIRVRLDGGLQPAGRAGSWTVLGLRQVSCHSFFLSFFGFLQPPYDAVRRSASAERARKQPRRHTFVFVYDRPIDGCLAVNNSDSFTAALSPLREFFFLKKKLAFYLVG</sequence>
<reference evidence="1 2" key="1">
    <citation type="submission" date="2021-01" db="EMBL/GenBank/DDBJ databases">
        <title>Chromosome-level genome assembly of a human fungal pathogen reveals clustering of transcriptionally co-regulated genes.</title>
        <authorList>
            <person name="Voorhies M."/>
            <person name="Cohen S."/>
            <person name="Shea T.P."/>
            <person name="Petrus S."/>
            <person name="Munoz J.F."/>
            <person name="Poplawski S."/>
            <person name="Goldman W.E."/>
            <person name="Michael T."/>
            <person name="Cuomo C.A."/>
            <person name="Sil A."/>
            <person name="Beyhan S."/>
        </authorList>
    </citation>
    <scope>NUCLEOTIDE SEQUENCE [LARGE SCALE GENOMIC DNA]</scope>
    <source>
        <strain evidence="1 2">G184AR</strain>
    </source>
</reference>
<accession>A0A8H7YGQ9</accession>
<name>A0A8H7YGQ9_AJECA</name>
<gene>
    <name evidence="1" type="ORF">I7I52_07968</name>
</gene>
<dbReference type="Proteomes" id="UP000670092">
    <property type="component" value="Unassembled WGS sequence"/>
</dbReference>